<dbReference type="Pfam" id="PF13302">
    <property type="entry name" value="Acetyltransf_3"/>
    <property type="match status" value="1"/>
</dbReference>
<evidence type="ECO:0000313" key="8">
    <source>
        <dbReference type="Proteomes" id="UP001527202"/>
    </source>
</evidence>
<keyword evidence="8" id="KW-1185">Reference proteome</keyword>
<dbReference type="AlphaFoldDB" id="A0A410WU90"/>
<comment type="similarity">
    <text evidence="3">Belongs to the acetyltransferase family. RimJ subfamily.</text>
</comment>
<evidence type="ECO:0000313" key="7">
    <source>
        <dbReference type="Proteomes" id="UP000288943"/>
    </source>
</evidence>
<dbReference type="PANTHER" id="PTHR43792:SF8">
    <property type="entry name" value="[RIBOSOMAL PROTEIN US5]-ALANINE N-ACETYLTRANSFERASE"/>
    <property type="match status" value="1"/>
</dbReference>
<gene>
    <name evidence="5" type="ORF">M5X16_04605</name>
    <name evidence="6" type="ORF">PC41400_09690</name>
</gene>
<dbReference type="SUPFAM" id="SSF55729">
    <property type="entry name" value="Acyl-CoA N-acyltransferases (Nat)"/>
    <property type="match status" value="1"/>
</dbReference>
<dbReference type="InterPro" id="IPR000182">
    <property type="entry name" value="GNAT_dom"/>
</dbReference>
<dbReference type="GO" id="GO:0005737">
    <property type="term" value="C:cytoplasm"/>
    <property type="evidence" value="ECO:0007669"/>
    <property type="project" value="TreeGrafter"/>
</dbReference>
<proteinExistence type="inferred from homology"/>
<sequence>MNRTPPLSPGGRFETGRLYLRLLAPEDALALLDYRQRNRAEHAPWEPVRGEAFFTAEAQQAAIRGFEDESATDRAYSFGVFHQPDGLLIGTVRLSHIGRGPFQNAYVGYSIDAAYGGRGLMTEALRECLRIAFGPLGLHRVQAAIIPRNVRSLRVAEKCGFVRIGLSPRYLNIAGVWEDHILFALTSEDFG</sequence>
<dbReference type="KEGG" id="pchi:PC41400_09690"/>
<keyword evidence="1 6" id="KW-0808">Transferase</keyword>
<evidence type="ECO:0000259" key="4">
    <source>
        <dbReference type="PROSITE" id="PS51186"/>
    </source>
</evidence>
<dbReference type="Proteomes" id="UP000288943">
    <property type="component" value="Chromosome"/>
</dbReference>
<dbReference type="InterPro" id="IPR016181">
    <property type="entry name" value="Acyl_CoA_acyltransferase"/>
</dbReference>
<accession>A0A410WU90</accession>
<name>A0A410WU90_9BACL</name>
<protein>
    <submittedName>
        <fullName evidence="5 6">N-acetyltransferase</fullName>
    </submittedName>
</protein>
<evidence type="ECO:0000256" key="3">
    <source>
        <dbReference type="ARBA" id="ARBA00038502"/>
    </source>
</evidence>
<dbReference type="PANTHER" id="PTHR43792">
    <property type="entry name" value="GNAT FAMILY, PUTATIVE (AFU_ORTHOLOGUE AFUA_3G00765)-RELATED-RELATED"/>
    <property type="match status" value="1"/>
</dbReference>
<evidence type="ECO:0000256" key="2">
    <source>
        <dbReference type="ARBA" id="ARBA00023315"/>
    </source>
</evidence>
<evidence type="ECO:0000256" key="1">
    <source>
        <dbReference type="ARBA" id="ARBA00022679"/>
    </source>
</evidence>
<organism evidence="6 7">
    <name type="scientific">Paenibacillus chitinolyticus</name>
    <dbReference type="NCBI Taxonomy" id="79263"/>
    <lineage>
        <taxon>Bacteria</taxon>
        <taxon>Bacillati</taxon>
        <taxon>Bacillota</taxon>
        <taxon>Bacilli</taxon>
        <taxon>Bacillales</taxon>
        <taxon>Paenibacillaceae</taxon>
        <taxon>Paenibacillus</taxon>
    </lineage>
</organism>
<reference evidence="5 8" key="2">
    <citation type="submission" date="2022-05" db="EMBL/GenBank/DDBJ databases">
        <title>Genome Sequencing of Bee-Associated Microbes.</title>
        <authorList>
            <person name="Dunlap C."/>
        </authorList>
    </citation>
    <scope>NUCLEOTIDE SEQUENCE [LARGE SCALE GENOMIC DNA]</scope>
    <source>
        <strain evidence="5 8">NRRL B-23120</strain>
    </source>
</reference>
<keyword evidence="2" id="KW-0012">Acyltransferase</keyword>
<dbReference type="Gene3D" id="3.40.630.30">
    <property type="match status" value="1"/>
</dbReference>
<dbReference type="GeneID" id="95375078"/>
<reference evidence="6 7" key="1">
    <citation type="submission" date="2018-01" db="EMBL/GenBank/DDBJ databases">
        <title>The whole genome sequencing and assembly of Paenibacillus chitinolyticus KCCM 41400 strain.</title>
        <authorList>
            <person name="Kim J.-Y."/>
            <person name="Park M.-K."/>
            <person name="Lee Y.-J."/>
            <person name="Yi H."/>
            <person name="Bahn Y.-S."/>
            <person name="Kim J.F."/>
            <person name="Lee D.-W."/>
        </authorList>
    </citation>
    <scope>NUCLEOTIDE SEQUENCE [LARGE SCALE GENOMIC DNA]</scope>
    <source>
        <strain evidence="6 7">KCCM 41400</strain>
    </source>
</reference>
<feature type="domain" description="N-acetyltransferase" evidence="4">
    <location>
        <begin position="18"/>
        <end position="188"/>
    </location>
</feature>
<dbReference type="PROSITE" id="PS51186">
    <property type="entry name" value="GNAT"/>
    <property type="match status" value="1"/>
</dbReference>
<evidence type="ECO:0000313" key="5">
    <source>
        <dbReference type="EMBL" id="MCY9595056.1"/>
    </source>
</evidence>
<dbReference type="EMBL" id="JAMDMJ010000004">
    <property type="protein sequence ID" value="MCY9595056.1"/>
    <property type="molecule type" value="Genomic_DNA"/>
</dbReference>
<dbReference type="Proteomes" id="UP001527202">
    <property type="component" value="Unassembled WGS sequence"/>
</dbReference>
<dbReference type="GO" id="GO:0008999">
    <property type="term" value="F:protein-N-terminal-alanine acetyltransferase activity"/>
    <property type="evidence" value="ECO:0007669"/>
    <property type="project" value="TreeGrafter"/>
</dbReference>
<dbReference type="OrthoDB" id="9795206at2"/>
<dbReference type="RefSeq" id="WP_042230948.1">
    <property type="nucleotide sequence ID" value="NZ_CP026520.1"/>
</dbReference>
<dbReference type="InterPro" id="IPR051531">
    <property type="entry name" value="N-acetyltransferase"/>
</dbReference>
<evidence type="ECO:0000313" key="6">
    <source>
        <dbReference type="EMBL" id="QAV17922.1"/>
    </source>
</evidence>
<dbReference type="EMBL" id="CP026520">
    <property type="protein sequence ID" value="QAV17922.1"/>
    <property type="molecule type" value="Genomic_DNA"/>
</dbReference>